<protein>
    <submittedName>
        <fullName evidence="2">YmiA family putative membrane protein</fullName>
    </submittedName>
</protein>
<dbReference type="EMBL" id="CP033893">
    <property type="protein sequence ID" value="QDL31861.1"/>
    <property type="molecule type" value="Genomic_DNA"/>
</dbReference>
<dbReference type="Proteomes" id="UP000317572">
    <property type="component" value="Chromosome"/>
</dbReference>
<name>A0A515CUL7_SERLI</name>
<dbReference type="AlphaFoldDB" id="A0A515CUL7"/>
<feature type="transmembrane region" description="Helical" evidence="1">
    <location>
        <begin position="20"/>
        <end position="40"/>
    </location>
</feature>
<dbReference type="InterPro" id="IPR047744">
    <property type="entry name" value="YmiA_put-like"/>
</dbReference>
<keyword evidence="1" id="KW-0812">Transmembrane</keyword>
<reference evidence="3 5" key="2">
    <citation type="submission" date="2021-01" db="EMBL/GenBank/DDBJ databases">
        <title>FDA dAtabase for Regulatory Grade micrObial Sequences (FDA-ARGOS): Supporting development and validation of Infectious Disease Dx tests.</title>
        <authorList>
            <person name="Blissenbach B."/>
            <person name="Krut O."/>
            <person name="Tallon L."/>
            <person name="Sadzewicz L."/>
            <person name="Zhao X."/>
            <person name="Boylan J."/>
            <person name="Ott S."/>
            <person name="Bowen H."/>
            <person name="Vavikolanu K."/>
            <person name="Mehta A."/>
            <person name="Aluvathingal J."/>
            <person name="Nadendla S."/>
            <person name="Yan Y."/>
            <person name="Sichtig H."/>
        </authorList>
    </citation>
    <scope>NUCLEOTIDE SEQUENCE [LARGE SCALE GENOMIC DNA]</scope>
    <source>
        <strain evidence="3 5">FDAARGOS_1081</strain>
    </source>
</reference>
<dbReference type="EMBL" id="CP068148">
    <property type="protein sequence ID" value="QQU57382.1"/>
    <property type="molecule type" value="Genomic_DNA"/>
</dbReference>
<evidence type="ECO:0000256" key="1">
    <source>
        <dbReference type="SAM" id="Phobius"/>
    </source>
</evidence>
<sequence length="41" mass="4805">MFGYRDVGVNDKDIRRKAWQAVFMISGLFWLLVGSLVCWLI</sequence>
<keyword evidence="1" id="KW-0472">Membrane</keyword>
<dbReference type="Pfam" id="PF22868">
    <property type="entry name" value="YmiA-like"/>
    <property type="match status" value="1"/>
</dbReference>
<reference evidence="2 4" key="1">
    <citation type="submission" date="2018-11" db="EMBL/GenBank/DDBJ databases">
        <title>The first complete genome of Serratia liquefaciens isolated from metalophyte plant revel distinctness adaptive mechanisms in an extreme habitat.</title>
        <authorList>
            <person name="Caneschi W.L."/>
            <person name="Sanchez A.B."/>
            <person name="Felestrino E.B."/>
            <person name="Assis R.A.B."/>
            <person name="Lemes C.G.C."/>
            <person name="Cordeiro I.F."/>
            <person name="Fonseca N.P."/>
            <person name="Villa M."/>
            <person name="Vieira I.T."/>
            <person name="Moraes L.A."/>
            <person name="Kamino L.H.Y."/>
            <person name="do Carmo F."/>
            <person name="Garcia C.M."/>
            <person name="Almeida N.F."/>
            <person name="Silva R.S."/>
            <person name="Ferro J.A."/>
            <person name="Ferro M.I.T."/>
            <person name="Varani A.M."/>
            <person name="Ferreira R.M."/>
            <person name="dos Santos V.L."/>
            <person name="Silva U.C."/>
            <person name="Setubal J.C."/>
            <person name="Moreira L.M."/>
        </authorList>
    </citation>
    <scope>NUCLEOTIDE SEQUENCE [LARGE SCALE GENOMIC DNA]</scope>
    <source>
        <strain evidence="2 4">FG3</strain>
    </source>
</reference>
<evidence type="ECO:0000313" key="4">
    <source>
        <dbReference type="Proteomes" id="UP000317572"/>
    </source>
</evidence>
<dbReference type="NCBIfam" id="NF000536">
    <property type="entry name" value="YmiA"/>
    <property type="match status" value="1"/>
</dbReference>
<dbReference type="Proteomes" id="UP000595237">
    <property type="component" value="Chromosome"/>
</dbReference>
<evidence type="ECO:0000313" key="5">
    <source>
        <dbReference type="Proteomes" id="UP000595237"/>
    </source>
</evidence>
<keyword evidence="5" id="KW-1185">Reference proteome</keyword>
<proteinExistence type="predicted"/>
<gene>
    <name evidence="2" type="ORF">EGO53_08735</name>
    <name evidence="3" type="ORF">I6I38_10545</name>
</gene>
<organism evidence="2 4">
    <name type="scientific">Serratia liquefaciens</name>
    <dbReference type="NCBI Taxonomy" id="614"/>
    <lineage>
        <taxon>Bacteria</taxon>
        <taxon>Pseudomonadati</taxon>
        <taxon>Pseudomonadota</taxon>
        <taxon>Gammaproteobacteria</taxon>
        <taxon>Enterobacterales</taxon>
        <taxon>Yersiniaceae</taxon>
        <taxon>Serratia</taxon>
    </lineage>
</organism>
<accession>A0A515CUL7</accession>
<evidence type="ECO:0000313" key="2">
    <source>
        <dbReference type="EMBL" id="QDL31861.1"/>
    </source>
</evidence>
<keyword evidence="1" id="KW-1133">Transmembrane helix</keyword>
<evidence type="ECO:0000313" key="3">
    <source>
        <dbReference type="EMBL" id="QQU57382.1"/>
    </source>
</evidence>